<sequence>MTETVLGLLRHGQTDWNITFRIQGSSDIPLNETGIAQAHTAAEVIDGSDWDVIIASPLSRALHTAQIVASRHGFENVEVEPLLTERSFGEAEGMEYTEWKAGHTDHALIPGIETLPELEVRVRELLSHIATKYAGKRVLAVSHGAFIRKVVRVTSDKQLPLEGQRFGNASLSTFKHEGERWQVLNFNPETLV</sequence>
<dbReference type="InterPro" id="IPR013078">
    <property type="entry name" value="His_Pase_superF_clade-1"/>
</dbReference>
<dbReference type="Pfam" id="PF00300">
    <property type="entry name" value="His_Phos_1"/>
    <property type="match status" value="1"/>
</dbReference>
<evidence type="ECO:0000313" key="1">
    <source>
        <dbReference type="EMBL" id="CAB4605225.1"/>
    </source>
</evidence>
<dbReference type="GO" id="GO:0016791">
    <property type="term" value="F:phosphatase activity"/>
    <property type="evidence" value="ECO:0007669"/>
    <property type="project" value="TreeGrafter"/>
</dbReference>
<protein>
    <submittedName>
        <fullName evidence="1">Unannotated protein</fullName>
    </submittedName>
</protein>
<dbReference type="InterPro" id="IPR001345">
    <property type="entry name" value="PG/BPGM_mutase_AS"/>
</dbReference>
<dbReference type="InterPro" id="IPR050275">
    <property type="entry name" value="PGM_Phosphatase"/>
</dbReference>
<dbReference type="EMBL" id="CAEZUW010000005">
    <property type="protein sequence ID" value="CAB4605225.1"/>
    <property type="molecule type" value="Genomic_DNA"/>
</dbReference>
<dbReference type="PANTHER" id="PTHR48100:SF59">
    <property type="entry name" value="ADENOSYLCOBALAMIN_ALPHA-RIBAZOLE PHOSPHATASE"/>
    <property type="match status" value="1"/>
</dbReference>
<dbReference type="Gene3D" id="3.40.50.1240">
    <property type="entry name" value="Phosphoglycerate mutase-like"/>
    <property type="match status" value="1"/>
</dbReference>
<dbReference type="SMART" id="SM00855">
    <property type="entry name" value="PGAM"/>
    <property type="match status" value="1"/>
</dbReference>
<dbReference type="AlphaFoldDB" id="A0A6J6H1X5"/>
<gene>
    <name evidence="1" type="ORF">UFOPK1855_00074</name>
</gene>
<dbReference type="PROSITE" id="PS00175">
    <property type="entry name" value="PG_MUTASE"/>
    <property type="match status" value="1"/>
</dbReference>
<organism evidence="1">
    <name type="scientific">freshwater metagenome</name>
    <dbReference type="NCBI Taxonomy" id="449393"/>
    <lineage>
        <taxon>unclassified sequences</taxon>
        <taxon>metagenomes</taxon>
        <taxon>ecological metagenomes</taxon>
    </lineage>
</organism>
<accession>A0A6J6H1X5</accession>
<reference evidence="1" key="1">
    <citation type="submission" date="2020-05" db="EMBL/GenBank/DDBJ databases">
        <authorList>
            <person name="Chiriac C."/>
            <person name="Salcher M."/>
            <person name="Ghai R."/>
            <person name="Kavagutti S V."/>
        </authorList>
    </citation>
    <scope>NUCLEOTIDE SEQUENCE</scope>
</reference>
<proteinExistence type="predicted"/>
<dbReference type="PANTHER" id="PTHR48100">
    <property type="entry name" value="BROAD-SPECIFICITY PHOSPHATASE YOR283W-RELATED"/>
    <property type="match status" value="1"/>
</dbReference>
<dbReference type="SUPFAM" id="SSF53254">
    <property type="entry name" value="Phosphoglycerate mutase-like"/>
    <property type="match status" value="1"/>
</dbReference>
<dbReference type="GO" id="GO:0005737">
    <property type="term" value="C:cytoplasm"/>
    <property type="evidence" value="ECO:0007669"/>
    <property type="project" value="TreeGrafter"/>
</dbReference>
<name>A0A6J6H1X5_9ZZZZ</name>
<dbReference type="InterPro" id="IPR029033">
    <property type="entry name" value="His_PPase_superfam"/>
</dbReference>
<dbReference type="CDD" id="cd07067">
    <property type="entry name" value="HP_PGM_like"/>
    <property type="match status" value="1"/>
</dbReference>